<dbReference type="Proteomes" id="UP000217790">
    <property type="component" value="Unassembled WGS sequence"/>
</dbReference>
<dbReference type="AlphaFoldDB" id="A0A2H3DD26"/>
<proteinExistence type="predicted"/>
<accession>A0A2H3DD26</accession>
<dbReference type="STRING" id="47427.A0A2H3DD26"/>
<evidence type="ECO:0000313" key="2">
    <source>
        <dbReference type="Proteomes" id="UP000217790"/>
    </source>
</evidence>
<organism evidence="1 2">
    <name type="scientific">Armillaria gallica</name>
    <name type="common">Bulbous honey fungus</name>
    <name type="synonym">Armillaria bulbosa</name>
    <dbReference type="NCBI Taxonomy" id="47427"/>
    <lineage>
        <taxon>Eukaryota</taxon>
        <taxon>Fungi</taxon>
        <taxon>Dikarya</taxon>
        <taxon>Basidiomycota</taxon>
        <taxon>Agaricomycotina</taxon>
        <taxon>Agaricomycetes</taxon>
        <taxon>Agaricomycetidae</taxon>
        <taxon>Agaricales</taxon>
        <taxon>Marasmiineae</taxon>
        <taxon>Physalacriaceae</taxon>
        <taxon>Armillaria</taxon>
    </lineage>
</organism>
<sequence length="192" mass="21544">MPAIICRLRAPPHWDRCSLWETREKNFSTYVLFAVYHDTEPLRMISLFAGEKVAEVVRKELNSLGNVINLYPSGSVIFDMLTFGIEALEEDDEMHYYFRLPPSIRPPEPGTGPISVKPNARLAFGAGPHGKMFGGGPNPELCNLHWAIVKVMNASSASRIFREQQRGDMLPLHYINARLGKFAMERGTVSGP</sequence>
<reference evidence="2" key="1">
    <citation type="journal article" date="2017" name="Nat. Ecol. Evol.">
        <title>Genome expansion and lineage-specific genetic innovations in the forest pathogenic fungi Armillaria.</title>
        <authorList>
            <person name="Sipos G."/>
            <person name="Prasanna A.N."/>
            <person name="Walter M.C."/>
            <person name="O'Connor E."/>
            <person name="Balint B."/>
            <person name="Krizsan K."/>
            <person name="Kiss B."/>
            <person name="Hess J."/>
            <person name="Varga T."/>
            <person name="Slot J."/>
            <person name="Riley R."/>
            <person name="Boka B."/>
            <person name="Rigling D."/>
            <person name="Barry K."/>
            <person name="Lee J."/>
            <person name="Mihaltcheva S."/>
            <person name="LaButti K."/>
            <person name="Lipzen A."/>
            <person name="Waldron R."/>
            <person name="Moloney N.M."/>
            <person name="Sperisen C."/>
            <person name="Kredics L."/>
            <person name="Vagvoelgyi C."/>
            <person name="Patrignani A."/>
            <person name="Fitzpatrick D."/>
            <person name="Nagy I."/>
            <person name="Doyle S."/>
            <person name="Anderson J.B."/>
            <person name="Grigoriev I.V."/>
            <person name="Gueldener U."/>
            <person name="Muensterkoetter M."/>
            <person name="Nagy L.G."/>
        </authorList>
    </citation>
    <scope>NUCLEOTIDE SEQUENCE [LARGE SCALE GENOMIC DNA]</scope>
    <source>
        <strain evidence="2">Ar21-2</strain>
    </source>
</reference>
<protein>
    <submittedName>
        <fullName evidence="1">Uncharacterized protein</fullName>
    </submittedName>
</protein>
<keyword evidence="2" id="KW-1185">Reference proteome</keyword>
<evidence type="ECO:0000313" key="1">
    <source>
        <dbReference type="EMBL" id="PBK86997.1"/>
    </source>
</evidence>
<dbReference type="OrthoDB" id="2833246at2759"/>
<dbReference type="EMBL" id="KZ293681">
    <property type="protein sequence ID" value="PBK86997.1"/>
    <property type="molecule type" value="Genomic_DNA"/>
</dbReference>
<dbReference type="InParanoid" id="A0A2H3DD26"/>
<name>A0A2H3DD26_ARMGA</name>
<gene>
    <name evidence="1" type="ORF">ARMGADRAFT_1066334</name>
</gene>